<reference evidence="1" key="1">
    <citation type="submission" date="2020-05" db="EMBL/GenBank/DDBJ databases">
        <title>Large-scale comparative analyses of tick genomes elucidate their genetic diversity and vector capacities.</title>
        <authorList>
            <person name="Jia N."/>
            <person name="Wang J."/>
            <person name="Shi W."/>
            <person name="Du L."/>
            <person name="Sun Y."/>
            <person name="Zhan W."/>
            <person name="Jiang J."/>
            <person name="Wang Q."/>
            <person name="Zhang B."/>
            <person name="Ji P."/>
            <person name="Sakyi L.B."/>
            <person name="Cui X."/>
            <person name="Yuan T."/>
            <person name="Jiang B."/>
            <person name="Yang W."/>
            <person name="Lam T.T.-Y."/>
            <person name="Chang Q."/>
            <person name="Ding S."/>
            <person name="Wang X."/>
            <person name="Zhu J."/>
            <person name="Ruan X."/>
            <person name="Zhao L."/>
            <person name="Wei J."/>
            <person name="Que T."/>
            <person name="Du C."/>
            <person name="Cheng J."/>
            <person name="Dai P."/>
            <person name="Han X."/>
            <person name="Huang E."/>
            <person name="Gao Y."/>
            <person name="Liu J."/>
            <person name="Shao H."/>
            <person name="Ye R."/>
            <person name="Li L."/>
            <person name="Wei W."/>
            <person name="Wang X."/>
            <person name="Wang C."/>
            <person name="Yang T."/>
            <person name="Huo Q."/>
            <person name="Li W."/>
            <person name="Guo W."/>
            <person name="Chen H."/>
            <person name="Zhou L."/>
            <person name="Ni X."/>
            <person name="Tian J."/>
            <person name="Zhou Y."/>
            <person name="Sheng Y."/>
            <person name="Liu T."/>
            <person name="Pan Y."/>
            <person name="Xia L."/>
            <person name="Li J."/>
            <person name="Zhao F."/>
            <person name="Cao W."/>
        </authorList>
    </citation>
    <scope>NUCLEOTIDE SEQUENCE</scope>
    <source>
        <strain evidence="1">Hyas-2018</strain>
    </source>
</reference>
<dbReference type="EMBL" id="CM023481">
    <property type="protein sequence ID" value="KAH6948376.1"/>
    <property type="molecule type" value="Genomic_DNA"/>
</dbReference>
<keyword evidence="2" id="KW-1185">Reference proteome</keyword>
<evidence type="ECO:0000313" key="2">
    <source>
        <dbReference type="Proteomes" id="UP000821845"/>
    </source>
</evidence>
<gene>
    <name evidence="1" type="ORF">HPB50_023826</name>
</gene>
<comment type="caution">
    <text evidence="1">The sequence shown here is derived from an EMBL/GenBank/DDBJ whole genome shotgun (WGS) entry which is preliminary data.</text>
</comment>
<protein>
    <submittedName>
        <fullName evidence="1">Uncharacterized protein</fullName>
    </submittedName>
</protein>
<sequence length="466" mass="51052">MDHLGNAKRPALPEPHYWHQCVRLLVAASAVTFAVLLWVLAFQMSGSARSASAGTESDWTGKRCSWGRCKETARLLKSLRSNHTSPCVDFYEHVCAGVHGTSELSVGSANLIVMRQLAAAATASIVRHALVRGPPRLQQTAGEKASAFLKMCKARALRHEDNLSALRSYVQASGLLDEDASFNPLVKTAEYLFVLGLPVFYQAGIDDALVWRRRRLLTVEISTVTELWLKAQRAFSDQVSYTSDPRKFVAMAVYNRKTHALFLSGSSTFAPALDTKGPVEVNYGFFGRIVAQAIVRALASLTDEAPNSSRHSGVWTNDTGRSLRDVALCLGKQADELEESSAQYSQRLHRFRSAASTTARGESSVPGSVVLEALGLAPLYEAYTDAIKYDVPRQLLVLPGLEDLSEERLFFFAWCYSLCSGERMPKSRALASLRCNLAVANQAAFVKAFACDPGLPMNPAVKCPLW</sequence>
<organism evidence="1 2">
    <name type="scientific">Hyalomma asiaticum</name>
    <name type="common">Tick</name>
    <dbReference type="NCBI Taxonomy" id="266040"/>
    <lineage>
        <taxon>Eukaryota</taxon>
        <taxon>Metazoa</taxon>
        <taxon>Ecdysozoa</taxon>
        <taxon>Arthropoda</taxon>
        <taxon>Chelicerata</taxon>
        <taxon>Arachnida</taxon>
        <taxon>Acari</taxon>
        <taxon>Parasitiformes</taxon>
        <taxon>Ixodida</taxon>
        <taxon>Ixodoidea</taxon>
        <taxon>Ixodidae</taxon>
        <taxon>Hyalomminae</taxon>
        <taxon>Hyalomma</taxon>
    </lineage>
</organism>
<accession>A0ACB7TMI4</accession>
<name>A0ACB7TMI4_HYAAI</name>
<evidence type="ECO:0000313" key="1">
    <source>
        <dbReference type="EMBL" id="KAH6948376.1"/>
    </source>
</evidence>
<dbReference type="Proteomes" id="UP000821845">
    <property type="component" value="Chromosome 1"/>
</dbReference>
<proteinExistence type="predicted"/>